<dbReference type="Pfam" id="PF13715">
    <property type="entry name" value="CarbopepD_reg_2"/>
    <property type="match status" value="1"/>
</dbReference>
<comment type="caution">
    <text evidence="2">The sequence shown here is derived from an EMBL/GenBank/DDBJ whole genome shotgun (WGS) entry which is preliminary data.</text>
</comment>
<evidence type="ECO:0000256" key="1">
    <source>
        <dbReference type="SAM" id="SignalP"/>
    </source>
</evidence>
<dbReference type="Gene3D" id="2.60.40.1120">
    <property type="entry name" value="Carboxypeptidase-like, regulatory domain"/>
    <property type="match status" value="1"/>
</dbReference>
<dbReference type="RefSeq" id="WP_324179171.1">
    <property type="nucleotide sequence ID" value="NZ_BAABAW010000008.1"/>
</dbReference>
<evidence type="ECO:0000313" key="2">
    <source>
        <dbReference type="EMBL" id="MEB3345138.1"/>
    </source>
</evidence>
<protein>
    <submittedName>
        <fullName evidence="2">Carboxypeptidase-like regulatory domain-containing protein</fullName>
    </submittedName>
</protein>
<name>A0ABU5ZU11_9FLAO</name>
<dbReference type="EMBL" id="JAYKLX010000003">
    <property type="protein sequence ID" value="MEB3345138.1"/>
    <property type="molecule type" value="Genomic_DNA"/>
</dbReference>
<keyword evidence="1" id="KW-0732">Signal</keyword>
<accession>A0ABU5ZU11</accession>
<organism evidence="2 3">
    <name type="scientific">Aquimarina gracilis</name>
    <dbReference type="NCBI Taxonomy" id="874422"/>
    <lineage>
        <taxon>Bacteria</taxon>
        <taxon>Pseudomonadati</taxon>
        <taxon>Bacteroidota</taxon>
        <taxon>Flavobacteriia</taxon>
        <taxon>Flavobacteriales</taxon>
        <taxon>Flavobacteriaceae</taxon>
        <taxon>Aquimarina</taxon>
    </lineage>
</organism>
<evidence type="ECO:0000313" key="3">
    <source>
        <dbReference type="Proteomes" id="UP001327027"/>
    </source>
</evidence>
<feature type="chain" id="PRO_5046826661" evidence="1">
    <location>
        <begin position="23"/>
        <end position="404"/>
    </location>
</feature>
<sequence length="404" mass="47266">MSNFLKTRITIIFLLVSCTVFSQNEITTISGQILDLETSEPISFASIYIKSASIGTITNEDGYFIFHIPAEQKESIVMISIIGYSSVSKKASSFLKNEKIFLSAKTTTLDEVVITSTKKKELTAKEIVQKAYKAIKNNYPNKPYILEGYIRDLQKEDNKYVEFLECAAKFLYQGYKIKREPSVELLEIKTNYLAEKHPWNKNWERKNSIIDLVEDDLIRFDYGPIKGKNGWRYKLESILPYGNGLVYKITGIDKPFQTSTLFIDTQTFAFVKIELTREAIKNKSWRRRFSNGALQVYYNLVLEYQEYEGKMYLKYQKEEDHWRIFKGLESNKVIFTQYPKKELFINKIIIDNVENYPFKRNMDIGTSIENQAKEFNADFWNSYNIPTQTEKESEIISELKSRTE</sequence>
<dbReference type="SUPFAM" id="SSF49464">
    <property type="entry name" value="Carboxypeptidase regulatory domain-like"/>
    <property type="match status" value="1"/>
</dbReference>
<dbReference type="Proteomes" id="UP001327027">
    <property type="component" value="Unassembled WGS sequence"/>
</dbReference>
<keyword evidence="3" id="KW-1185">Reference proteome</keyword>
<dbReference type="InterPro" id="IPR008969">
    <property type="entry name" value="CarboxyPept-like_regulatory"/>
</dbReference>
<reference evidence="2 3" key="1">
    <citation type="journal article" date="2013" name="Int. J. Syst. Evol. Microbiol.">
        <title>Aquimarina gracilis sp. nov., isolated from the gut microflora of a mussel, Mytilus coruscus, and emended description of Aquimarina spongiae.</title>
        <authorList>
            <person name="Park S.C."/>
            <person name="Choe H.N."/>
            <person name="Baik K.S."/>
            <person name="Seong C.N."/>
        </authorList>
    </citation>
    <scope>NUCLEOTIDE SEQUENCE [LARGE SCALE GENOMIC DNA]</scope>
    <source>
        <strain evidence="2 3">PSC32</strain>
    </source>
</reference>
<feature type="signal peptide" evidence="1">
    <location>
        <begin position="1"/>
        <end position="22"/>
    </location>
</feature>
<proteinExistence type="predicted"/>
<gene>
    <name evidence="2" type="ORF">U6A24_06695</name>
</gene>